<keyword evidence="4" id="KW-0680">Restriction system</keyword>
<evidence type="ECO:0000256" key="5">
    <source>
        <dbReference type="RuleBase" id="RU362026"/>
    </source>
</evidence>
<name>A0A559JDL5_9BACL</name>
<evidence type="ECO:0000256" key="1">
    <source>
        <dbReference type="ARBA" id="ARBA00006594"/>
    </source>
</evidence>
<sequence>MNKQSQGIKLNRIYQRDCIQGMKMLPSDSIDLIIADPPYNIARDGANADMKHLRFKTINEEWDYIEDFEAFNQAWLEQCYRVLKPRGSILCYGTHHNIFQVGYLMSKIDYQVRIKYEWLKTNPPPSFLGTNPRFATESIIWATKQTGGTYNRDYAHKINDGKNITNVFTTSLTPPREKKFGRFPCQKPLELSVKLINLHSHRDEVVLVPFCGSGTECVAAQLTGRSFVTFEREPAYIELANIRLDNTDDLKAKLSYLLED</sequence>
<keyword evidence="8" id="KW-1185">Reference proteome</keyword>
<dbReference type="Pfam" id="PF01555">
    <property type="entry name" value="N6_N4_Mtase"/>
    <property type="match status" value="1"/>
</dbReference>
<dbReference type="InterPro" id="IPR002941">
    <property type="entry name" value="DNA_methylase_N4/N6"/>
</dbReference>
<dbReference type="OrthoDB" id="9800801at2"/>
<gene>
    <name evidence="7" type="ORF">FPZ45_17070</name>
</gene>
<accession>A0A559JDL5</accession>
<dbReference type="EC" id="2.1.1.-" evidence="5"/>
<dbReference type="PRINTS" id="PR00508">
    <property type="entry name" value="S21N4MTFRASE"/>
</dbReference>
<reference evidence="7 8" key="1">
    <citation type="submission" date="2019-07" db="EMBL/GenBank/DDBJ databases">
        <authorList>
            <person name="Kim J."/>
        </authorList>
    </citation>
    <scope>NUCLEOTIDE SEQUENCE [LARGE SCALE GENOMIC DNA]</scope>
    <source>
        <strain evidence="7 8">G13</strain>
    </source>
</reference>
<dbReference type="Gene3D" id="3.40.50.150">
    <property type="entry name" value="Vaccinia Virus protein VP39"/>
    <property type="match status" value="1"/>
</dbReference>
<dbReference type="GO" id="GO:0003677">
    <property type="term" value="F:DNA binding"/>
    <property type="evidence" value="ECO:0007669"/>
    <property type="project" value="InterPro"/>
</dbReference>
<dbReference type="InterPro" id="IPR029063">
    <property type="entry name" value="SAM-dependent_MTases_sf"/>
</dbReference>
<comment type="caution">
    <text evidence="7">The sequence shown here is derived from an EMBL/GenBank/DDBJ whole genome shotgun (WGS) entry which is preliminary data.</text>
</comment>
<organism evidence="7 8">
    <name type="scientific">Cohnella terricola</name>
    <dbReference type="NCBI Taxonomy" id="1289167"/>
    <lineage>
        <taxon>Bacteria</taxon>
        <taxon>Bacillati</taxon>
        <taxon>Bacillota</taxon>
        <taxon>Bacilli</taxon>
        <taxon>Bacillales</taxon>
        <taxon>Paenibacillaceae</taxon>
        <taxon>Cohnella</taxon>
    </lineage>
</organism>
<evidence type="ECO:0000259" key="6">
    <source>
        <dbReference type="Pfam" id="PF01555"/>
    </source>
</evidence>
<proteinExistence type="inferred from homology"/>
<dbReference type="InterPro" id="IPR002052">
    <property type="entry name" value="DNA_methylase_N6_adenine_CS"/>
</dbReference>
<dbReference type="Proteomes" id="UP000316330">
    <property type="component" value="Unassembled WGS sequence"/>
</dbReference>
<dbReference type="AlphaFoldDB" id="A0A559JDL5"/>
<evidence type="ECO:0000313" key="7">
    <source>
        <dbReference type="EMBL" id="TVX97957.1"/>
    </source>
</evidence>
<evidence type="ECO:0000256" key="2">
    <source>
        <dbReference type="ARBA" id="ARBA00022603"/>
    </source>
</evidence>
<dbReference type="GO" id="GO:0009307">
    <property type="term" value="P:DNA restriction-modification system"/>
    <property type="evidence" value="ECO:0007669"/>
    <property type="project" value="UniProtKB-KW"/>
</dbReference>
<dbReference type="SUPFAM" id="SSF53335">
    <property type="entry name" value="S-adenosyl-L-methionine-dependent methyltransferases"/>
    <property type="match status" value="1"/>
</dbReference>
<keyword evidence="2 7" id="KW-0489">Methyltransferase</keyword>
<dbReference type="GO" id="GO:0008170">
    <property type="term" value="F:N-methyltransferase activity"/>
    <property type="evidence" value="ECO:0007669"/>
    <property type="project" value="InterPro"/>
</dbReference>
<dbReference type="PROSITE" id="PS00092">
    <property type="entry name" value="N6_MTASE"/>
    <property type="match status" value="1"/>
</dbReference>
<comment type="similarity">
    <text evidence="1 5">Belongs to the N(4)/N(6)-methyltransferase family.</text>
</comment>
<evidence type="ECO:0000256" key="4">
    <source>
        <dbReference type="ARBA" id="ARBA00022747"/>
    </source>
</evidence>
<dbReference type="InterPro" id="IPR001091">
    <property type="entry name" value="RM_Methyltransferase"/>
</dbReference>
<dbReference type="GO" id="GO:0032259">
    <property type="term" value="P:methylation"/>
    <property type="evidence" value="ECO:0007669"/>
    <property type="project" value="UniProtKB-KW"/>
</dbReference>
<evidence type="ECO:0000256" key="3">
    <source>
        <dbReference type="ARBA" id="ARBA00022679"/>
    </source>
</evidence>
<dbReference type="EMBL" id="VNJJ01000010">
    <property type="protein sequence ID" value="TVX97957.1"/>
    <property type="molecule type" value="Genomic_DNA"/>
</dbReference>
<dbReference type="RefSeq" id="WP_144704481.1">
    <property type="nucleotide sequence ID" value="NZ_VNJJ01000010.1"/>
</dbReference>
<protein>
    <recommendedName>
        <fullName evidence="5">Methyltransferase</fullName>
        <ecNumber evidence="5">2.1.1.-</ecNumber>
    </recommendedName>
</protein>
<feature type="domain" description="DNA methylase N-4/N-6" evidence="6">
    <location>
        <begin position="30"/>
        <end position="241"/>
    </location>
</feature>
<evidence type="ECO:0000313" key="8">
    <source>
        <dbReference type="Proteomes" id="UP000316330"/>
    </source>
</evidence>
<keyword evidence="3 7" id="KW-0808">Transferase</keyword>